<dbReference type="InterPro" id="IPR038404">
    <property type="entry name" value="TRAP_DctP_sf"/>
</dbReference>
<dbReference type="Proteomes" id="UP000202440">
    <property type="component" value="Chromosome"/>
</dbReference>
<evidence type="ECO:0000313" key="2">
    <source>
        <dbReference type="Proteomes" id="UP000202440"/>
    </source>
</evidence>
<dbReference type="Pfam" id="PF19582">
    <property type="entry name" value="AdeT1_2"/>
    <property type="match status" value="1"/>
</dbReference>
<keyword evidence="2" id="KW-1185">Reference proteome</keyword>
<evidence type="ECO:0000313" key="1">
    <source>
        <dbReference type="EMBL" id="ASP39034.1"/>
    </source>
</evidence>
<reference evidence="1 2" key="1">
    <citation type="submission" date="2017-07" db="EMBL/GenBank/DDBJ databases">
        <title>Annotated genome sequence of Bacterioplanes sanyensis isolated from Red Sea.</title>
        <authorList>
            <person name="Rehman Z.U."/>
        </authorList>
    </citation>
    <scope>NUCLEOTIDE SEQUENCE [LARGE SCALE GENOMIC DNA]</scope>
    <source>
        <strain evidence="1 2">NV9</strain>
    </source>
</reference>
<sequence length="329" mass="36768">MRWCWLLALWLPLTGQAELLQRTLCVFDPLGSNGGLYGMAKDYRAQALQWGVEFQLRAYTDEKIASDDFKAEQCDAVVLTGARARPFNTFTATVEAIGAVPSETVMQQLVQVMASPKAARYMTEGRYEVMGVLPAGPIYLFVRDRNIDSVEELSGKRIATIDYDEPSKRLVNHVGASVVPANSANFSGMFNNGNVDAAYAPALAYKPLELYKGLGNNGGIIRFNLAYLDFQLVAYHDRFPAEFGGKSRIAIAALFERVSRTIAADTAAINDEYWIDLSDEVSSEYQQMLRNVRLQLRQEGIYHHSMLALLRKLRCRETPSAIECVEKLE</sequence>
<dbReference type="SUPFAM" id="SSF53850">
    <property type="entry name" value="Periplasmic binding protein-like II"/>
    <property type="match status" value="1"/>
</dbReference>
<accession>A0A222FKJ0</accession>
<dbReference type="EMBL" id="CP022530">
    <property type="protein sequence ID" value="ASP39034.1"/>
    <property type="molecule type" value="Genomic_DNA"/>
</dbReference>
<dbReference type="OrthoDB" id="9771186at2"/>
<gene>
    <name evidence="1" type="ORF">CHH28_10245</name>
</gene>
<dbReference type="Gene3D" id="3.40.190.170">
    <property type="entry name" value="Bacterial extracellular solute-binding protein, family 7"/>
    <property type="match status" value="1"/>
</dbReference>
<name>A0A222FKJ0_9GAMM</name>
<protein>
    <recommendedName>
        <fullName evidence="3">RND transporter</fullName>
    </recommendedName>
</protein>
<dbReference type="InterPro" id="IPR045758">
    <property type="entry name" value="AdeT1/2"/>
</dbReference>
<dbReference type="AlphaFoldDB" id="A0A222FKJ0"/>
<organism evidence="1 2">
    <name type="scientific">Bacterioplanes sanyensis</name>
    <dbReference type="NCBI Taxonomy" id="1249553"/>
    <lineage>
        <taxon>Bacteria</taxon>
        <taxon>Pseudomonadati</taxon>
        <taxon>Pseudomonadota</taxon>
        <taxon>Gammaproteobacteria</taxon>
        <taxon>Oceanospirillales</taxon>
        <taxon>Oceanospirillaceae</taxon>
        <taxon>Bacterioplanes</taxon>
    </lineage>
</organism>
<dbReference type="RefSeq" id="WP_094060218.1">
    <property type="nucleotide sequence ID" value="NZ_CP022530.1"/>
</dbReference>
<proteinExistence type="predicted"/>
<dbReference type="KEGG" id="bsan:CHH28_10245"/>
<evidence type="ECO:0008006" key="3">
    <source>
        <dbReference type="Google" id="ProtNLM"/>
    </source>
</evidence>